<dbReference type="HOGENOM" id="CLU_101473_1_0_1"/>
<dbReference type="PANTHER" id="PTHR46403">
    <property type="entry name" value="TP53-REGULATED INHIBITOR OF APOPTOSIS 1"/>
    <property type="match status" value="1"/>
</dbReference>
<dbReference type="Pfam" id="PF05254">
    <property type="entry name" value="UPF0203"/>
    <property type="match status" value="2"/>
</dbReference>
<dbReference type="GO" id="GO:0045332">
    <property type="term" value="P:phospholipid translocation"/>
    <property type="evidence" value="ECO:0007669"/>
    <property type="project" value="TreeGrafter"/>
</dbReference>
<dbReference type="OrthoDB" id="19091at2759"/>
<evidence type="ECO:0000313" key="5">
    <source>
        <dbReference type="Proteomes" id="UP000009131"/>
    </source>
</evidence>
<comment type="similarity">
    <text evidence="1">Belongs to the TRIAP1/MDM35 family.</text>
</comment>
<evidence type="ECO:0000256" key="1">
    <source>
        <dbReference type="ARBA" id="ARBA00006196"/>
    </source>
</evidence>
<evidence type="ECO:0000256" key="2">
    <source>
        <dbReference type="ARBA" id="ARBA00023157"/>
    </source>
</evidence>
<reference evidence="4 5" key="2">
    <citation type="journal article" date="2012" name="Open Biol.">
        <title>Characteristics of nucleosomes and linker DNA regions on the genome of the basidiomycete Mixia osmundae revealed by mono- and dinucleosome mapping.</title>
        <authorList>
            <person name="Nishida H."/>
            <person name="Kondo S."/>
            <person name="Matsumoto T."/>
            <person name="Suzuki Y."/>
            <person name="Yoshikawa H."/>
            <person name="Taylor T.D."/>
            <person name="Sugiyama J."/>
        </authorList>
    </citation>
    <scope>NUCLEOTIDE SEQUENCE [LARGE SCALE GENOMIC DNA]</scope>
    <source>
        <strain evidence="5">CBS 9802 / IAM 14324 / JCM 22182 / KY 12970</strain>
    </source>
</reference>
<evidence type="ECO:0000313" key="4">
    <source>
        <dbReference type="EMBL" id="GAA97368.1"/>
    </source>
</evidence>
<gene>
    <name evidence="4" type="primary">Mo04046</name>
    <name evidence="4" type="ORF">E5Q_04046</name>
</gene>
<feature type="region of interest" description="Disordered" evidence="3">
    <location>
        <begin position="36"/>
        <end position="94"/>
    </location>
</feature>
<proteinExistence type="inferred from homology"/>
<dbReference type="GO" id="GO:0005758">
    <property type="term" value="C:mitochondrial intermembrane space"/>
    <property type="evidence" value="ECO:0007669"/>
    <property type="project" value="TreeGrafter"/>
</dbReference>
<dbReference type="OMA" id="RANNPPF"/>
<dbReference type="InterPro" id="IPR007918">
    <property type="entry name" value="MDM35_apoptosis"/>
</dbReference>
<dbReference type="STRING" id="764103.G7E3F8"/>
<accession>G7E3F8</accession>
<comment type="caution">
    <text evidence="4">The sequence shown here is derived from an EMBL/GenBank/DDBJ whole genome shotgun (WGS) entry which is preliminary data.</text>
</comment>
<name>G7E3F8_MIXOS</name>
<feature type="compositionally biased region" description="Polar residues" evidence="3">
    <location>
        <begin position="36"/>
        <end position="65"/>
    </location>
</feature>
<dbReference type="eggNOG" id="KOG3481">
    <property type="taxonomic scope" value="Eukaryota"/>
</dbReference>
<dbReference type="InParanoid" id="G7E3F8"/>
<protein>
    <submittedName>
        <fullName evidence="4">Uncharacterized protein</fullName>
    </submittedName>
</protein>
<keyword evidence="2" id="KW-1015">Disulfide bond</keyword>
<dbReference type="EMBL" id="BABT02000119">
    <property type="protein sequence ID" value="GAA97368.1"/>
    <property type="molecule type" value="Genomic_DNA"/>
</dbReference>
<reference evidence="4 5" key="1">
    <citation type="journal article" date="2011" name="J. Gen. Appl. Microbiol.">
        <title>Draft genome sequencing of the enigmatic basidiomycete Mixia osmundae.</title>
        <authorList>
            <person name="Nishida H."/>
            <person name="Nagatsuka Y."/>
            <person name="Sugiyama J."/>
        </authorList>
    </citation>
    <scope>NUCLEOTIDE SEQUENCE [LARGE SCALE GENOMIC DNA]</scope>
    <source>
        <strain evidence="5">CBS 9802 / IAM 14324 / JCM 22182 / KY 12970</strain>
    </source>
</reference>
<sequence length="154" mass="16569">MDSLAPECTRAKQEYDACFHTWLDGYLNLVVLRPGSSSQAATPDSSQAPSSGTAQSAGSSFSLWGSNKGKERASATQPTAGDRSLSSMTEDERQKAIKSKIAEYDAKCGSLWTDYRSCLQNGIKAKGLDDLIAAARAEDPLLRPSDEAFPTDER</sequence>
<dbReference type="PANTHER" id="PTHR46403:SF1">
    <property type="entry name" value="TP53-REGULATED INHIBITOR OF APOPTOSIS 1"/>
    <property type="match status" value="1"/>
</dbReference>
<dbReference type="RefSeq" id="XP_014567964.1">
    <property type="nucleotide sequence ID" value="XM_014712478.1"/>
</dbReference>
<dbReference type="GO" id="GO:0005634">
    <property type="term" value="C:nucleus"/>
    <property type="evidence" value="ECO:0007669"/>
    <property type="project" value="TreeGrafter"/>
</dbReference>
<organism evidence="4 5">
    <name type="scientific">Mixia osmundae (strain CBS 9802 / IAM 14324 / JCM 22182 / KY 12970)</name>
    <dbReference type="NCBI Taxonomy" id="764103"/>
    <lineage>
        <taxon>Eukaryota</taxon>
        <taxon>Fungi</taxon>
        <taxon>Dikarya</taxon>
        <taxon>Basidiomycota</taxon>
        <taxon>Pucciniomycotina</taxon>
        <taxon>Mixiomycetes</taxon>
        <taxon>Mixiales</taxon>
        <taxon>Mixiaceae</taxon>
        <taxon>Mixia</taxon>
    </lineage>
</organism>
<keyword evidence="5" id="KW-1185">Reference proteome</keyword>
<dbReference type="Proteomes" id="UP000009131">
    <property type="component" value="Unassembled WGS sequence"/>
</dbReference>
<feature type="compositionally biased region" description="Polar residues" evidence="3">
    <location>
        <begin position="74"/>
        <end position="88"/>
    </location>
</feature>
<dbReference type="GO" id="GO:1990050">
    <property type="term" value="F:phosphatidic acid transfer activity"/>
    <property type="evidence" value="ECO:0007669"/>
    <property type="project" value="TreeGrafter"/>
</dbReference>
<dbReference type="AlphaFoldDB" id="G7E3F8"/>
<dbReference type="GO" id="GO:0005829">
    <property type="term" value="C:cytosol"/>
    <property type="evidence" value="ECO:0007669"/>
    <property type="project" value="TreeGrafter"/>
</dbReference>
<evidence type="ECO:0000256" key="3">
    <source>
        <dbReference type="SAM" id="MobiDB-lite"/>
    </source>
</evidence>